<dbReference type="SUPFAM" id="SSF90123">
    <property type="entry name" value="ABC transporter transmembrane region"/>
    <property type="match status" value="2"/>
</dbReference>
<comment type="subcellular location">
    <subcellularLocation>
        <location evidence="1">Membrane</location>
        <topology evidence="1">Multi-pass membrane protein</topology>
    </subcellularLocation>
</comment>
<keyword evidence="4" id="KW-0547">Nucleotide-binding</keyword>
<dbReference type="GO" id="GO:0005737">
    <property type="term" value="C:cytoplasm"/>
    <property type="evidence" value="ECO:0007669"/>
    <property type="project" value="UniProtKB-ARBA"/>
</dbReference>
<keyword evidence="6 9" id="KW-1133">Transmembrane helix</keyword>
<evidence type="ECO:0000256" key="5">
    <source>
        <dbReference type="ARBA" id="ARBA00022840"/>
    </source>
</evidence>
<feature type="transmembrane region" description="Helical" evidence="9">
    <location>
        <begin position="1606"/>
        <end position="1626"/>
    </location>
</feature>
<proteinExistence type="predicted"/>
<evidence type="ECO:0000256" key="9">
    <source>
        <dbReference type="SAM" id="Phobius"/>
    </source>
</evidence>
<feature type="transmembrane region" description="Helical" evidence="9">
    <location>
        <begin position="1355"/>
        <end position="1376"/>
    </location>
</feature>
<feature type="transmembrane region" description="Helical" evidence="9">
    <location>
        <begin position="20"/>
        <end position="53"/>
    </location>
</feature>
<dbReference type="InterPro" id="IPR003593">
    <property type="entry name" value="AAA+_ATPase"/>
</dbReference>
<dbReference type="SUPFAM" id="SSF52540">
    <property type="entry name" value="P-loop containing nucleoside triphosphate hydrolases"/>
    <property type="match status" value="2"/>
</dbReference>
<feature type="transmembrane region" description="Helical" evidence="9">
    <location>
        <begin position="803"/>
        <end position="822"/>
    </location>
</feature>
<organism evidence="13 14">
    <name type="scientific">Verticillium longisporum</name>
    <name type="common">Verticillium dahliae var. longisporum</name>
    <dbReference type="NCBI Taxonomy" id="100787"/>
    <lineage>
        <taxon>Eukaryota</taxon>
        <taxon>Fungi</taxon>
        <taxon>Dikarya</taxon>
        <taxon>Ascomycota</taxon>
        <taxon>Pezizomycotina</taxon>
        <taxon>Sordariomycetes</taxon>
        <taxon>Hypocreomycetidae</taxon>
        <taxon>Glomerellales</taxon>
        <taxon>Plectosphaerellaceae</taxon>
        <taxon>Verticillium</taxon>
    </lineage>
</organism>
<feature type="transmembrane region" description="Helical" evidence="9">
    <location>
        <begin position="574"/>
        <end position="596"/>
    </location>
</feature>
<dbReference type="FunFam" id="3.40.50.300:FF:000604">
    <property type="entry name" value="ABC transporter B family member 28"/>
    <property type="match status" value="1"/>
</dbReference>
<feature type="region of interest" description="Disordered" evidence="8">
    <location>
        <begin position="1450"/>
        <end position="1514"/>
    </location>
</feature>
<feature type="transmembrane region" description="Helical" evidence="9">
    <location>
        <begin position="689"/>
        <end position="712"/>
    </location>
</feature>
<dbReference type="InterPro" id="IPR005829">
    <property type="entry name" value="Sugar_transporter_CS"/>
</dbReference>
<dbReference type="InterPro" id="IPR036259">
    <property type="entry name" value="MFS_trans_sf"/>
</dbReference>
<dbReference type="GO" id="GO:0140359">
    <property type="term" value="F:ABC-type transporter activity"/>
    <property type="evidence" value="ECO:0007669"/>
    <property type="project" value="InterPro"/>
</dbReference>
<evidence type="ECO:0000256" key="7">
    <source>
        <dbReference type="ARBA" id="ARBA00023136"/>
    </source>
</evidence>
<dbReference type="PROSITE" id="PS00211">
    <property type="entry name" value="ABC_TRANSPORTER_1"/>
    <property type="match status" value="1"/>
</dbReference>
<dbReference type="Gene3D" id="1.20.1560.10">
    <property type="entry name" value="ABC transporter type 1, transmembrane domain"/>
    <property type="match status" value="3"/>
</dbReference>
<feature type="transmembrane region" description="Helical" evidence="9">
    <location>
        <begin position="616"/>
        <end position="634"/>
    </location>
</feature>
<evidence type="ECO:0000313" key="13">
    <source>
        <dbReference type="EMBL" id="CRK43282.1"/>
    </source>
</evidence>
<feature type="domain" description="ABC transporter" evidence="11">
    <location>
        <begin position="898"/>
        <end position="1152"/>
    </location>
</feature>
<keyword evidence="5" id="KW-0067">ATP-binding</keyword>
<feature type="compositionally biased region" description="Basic and acidic residues" evidence="8">
    <location>
        <begin position="1481"/>
        <end position="1506"/>
    </location>
</feature>
<dbReference type="PROSITE" id="PS50850">
    <property type="entry name" value="MFS"/>
    <property type="match status" value="1"/>
</dbReference>
<feature type="transmembrane region" description="Helical" evidence="9">
    <location>
        <begin position="2028"/>
        <end position="2045"/>
    </location>
</feature>
<feature type="transmembrane region" description="Helical" evidence="9">
    <location>
        <begin position="1697"/>
        <end position="1719"/>
    </location>
</feature>
<name>A0A0G4NA17_VERLO</name>
<evidence type="ECO:0000256" key="6">
    <source>
        <dbReference type="ARBA" id="ARBA00022989"/>
    </source>
</evidence>
<feature type="domain" description="ABC transmembrane type-1" evidence="12">
    <location>
        <begin position="31"/>
        <end position="236"/>
    </location>
</feature>
<protein>
    <recommendedName>
        <fullName evidence="15">Major facilitator superfamily (MFS) profile domain-containing protein</fullName>
    </recommendedName>
</protein>
<dbReference type="PANTHER" id="PTHR43394:SF1">
    <property type="entry name" value="ATP-BINDING CASSETTE SUB-FAMILY B MEMBER 10, MITOCHONDRIAL"/>
    <property type="match status" value="1"/>
</dbReference>
<dbReference type="InterPro" id="IPR011701">
    <property type="entry name" value="MFS"/>
</dbReference>
<feature type="compositionally biased region" description="Basic and acidic residues" evidence="8">
    <location>
        <begin position="1407"/>
        <end position="1417"/>
    </location>
</feature>
<feature type="transmembrane region" description="Helical" evidence="9">
    <location>
        <begin position="178"/>
        <end position="195"/>
    </location>
</feature>
<feature type="transmembrane region" description="Helical" evidence="9">
    <location>
        <begin position="1638"/>
        <end position="1657"/>
    </location>
</feature>
<dbReference type="CDD" id="cd18577">
    <property type="entry name" value="ABC_6TM_Pgp_ABCB1_D1_like"/>
    <property type="match status" value="1"/>
</dbReference>
<sequence length="2087" mass="227582">MESAAAVKVSWRDLFAFTRWTHCVALVPAVVASCAVGAFKTSLAVTLGLFFQYTVDVADGSVGGPETIKRTAALSVILCGLGAGHWAANTVFFASWVLFGELQAKSIRERMFKSLLKKEMSWYDSQSEGVSSLLVRIESQTRELQIATSQVLGFLISDTVVSVACLIVSFYMSWKLTLVLLATVPVSIVALTLATRRLQPAIQLQKAHLSEATKYANSSITGIDLVKIYNGFDTEILTTFYATLTALQGIENLMPQWLVLAKGMAAGQSLRQTGAFVSRGKKRVGTHKPSCCIGDIEVNGVSFAYPSNPDQIVLQKSSFRFPAGETCFIVGKSGSGKSTLGNLLVNFYEPLTGTILVDHHLLQDLDDEWIRRNITLIQQTSVLFNETFFRNVAFGHPSPDDVTVDEGLDTPVGTGGYSLSGGQKQRIALARARLRDPPILILDEVTSGLDLVSKTLVMEAVRAWRQDKTTIIITHDVSQIKNDDYVFVMDKSRLVQEGCRRDIAGDEGGLFAAFLSALHDEAIESEGSTDLASPLEESFADPDNAQGTVVSNPTSIVLSRSVWAQLSNPDRLKLLAGIILCIIVAVSGPLFAFAFTRLLETFWADEDVQRSVGQKWAVVMVAVAAIDGLSTWLGRYLMEYSGQAWVNALRIEALKRILQQPKLWFDKPKHSAGRITECMDRNAEEMQNIVGRFAPILIVVTFMVLTAFIWALLVQWKLTLVALSGGPVIMATVKAFSYTSTKWETTCNQGATDTSAVLAETFNNIRVVKNLTLEAYMSKKYNKSAEATFKLGIRRATYTSPLFGLYQAVNFFLLALVFYYAMVLVGTYEAGTAQIQQVSNLVLFTMGQAGSLLGTIPQLAAARATAAQMLYYAGLPIQSSDEEDLDTGLGKLASPLPIKMANLNFTYPSRPTHQVLRNLSLEIRASTCTAIVGSSGCGKSTLISLLMGIYSPPPPTLVSFEKCPQLTFAGRPSWDIDQHHLRSAMAFVPQAPFLFPASIAENIAYGLPDASPLRSQASLDHAARAAGIHDFVISLPGGYGTLIGEGGQTLSGGQAQRVCIARALARRPKLLVLDEPTSALDAETAEMVKGTIRGLIAEAGESGMAVVIVTHAREMMQLAERILVLEDGGLLDKMAYQDQVDALAKDGMFLQRNSQSSDQKRIIENNKDNQHAQSDQSTPVIASVRQREILQTTLVTEFLKTAALSEYHQGNLKRQNADDDNDVDYPLTITDPNWQWGNPTAIVTSSDRDKTVTLLYFTSTTLEWHRPDSVNVSRTITTTTTVTEGTITNQPVTSLVDTSTLASTEARTSEEHEVSTVVETIIKTATAPASSSVAEPAATSAAAAEAKDKVETKHVVIIIAAIGVFALFLFMMAIVVPRLKRCYKRRKANNEVIELCQNYVSSQRNWNEENRNKDDHPPFAGTPVPAMDTVAQRGPFDYPMRYATDPAAGFPAELHHQGSQHGSGGFQEPRAYHETPIPASSHDDMQGDIDAPRSKGRPSTHEDLGENRQPTAPFAFDANTPITYRYLGFDTILPSIRFGDIDVNAQQSLPPCPDDSKFGSPLQWPQHRKNLVLALSCAATFLTAYTSGSYSPPVAAMAEDLGSSNIAMIAGITTFCIGFALSPMVLAPISEIYGRRIVLVPSGITYVAFQAVCSVMPNLAGMLIARLFVGIGGAVFSSVIGGIIADMWTKDTRNTPMALFSGSVLAGTGAGPLLAALMMSRIGNKTLAWKWVFWHQVIVDAVLVVLIVFFLDESRGSVLLSRRAKILNEWYKALEDAGVYGCHFEEPEVLSDSSDTTTSGSDEKLASCAWTAADQPSRAMTTAVRLRWLVKEDEERASLAQLMKTSMIRPFHLLVAEPVVFFFSLWCAFAWAVLYCTFGTIPLAFSRVRGLNMEQSGYFFGSMIVGACVGTVVSIYQDRLLDLPQWRADSPVETHSAFWLLMRRRFPAEAPESRLYFTCLTATFLPVGLFLFGFTVGSDAHWIAPAFGIGLATWGIYSVYLATFNYFADIYHMYASSALAAQSFCRNLLGGAFPLVTGALFTNLGEARAGALLGGIATALTVIPWALVFFGQRIRSRSRFAIALQSQ</sequence>
<evidence type="ECO:0008006" key="15">
    <source>
        <dbReference type="Google" id="ProtNLM"/>
    </source>
</evidence>
<feature type="transmembrane region" description="Helical" evidence="9">
    <location>
        <begin position="1731"/>
        <end position="1751"/>
    </location>
</feature>
<dbReference type="Pfam" id="PF00664">
    <property type="entry name" value="ABC_membrane"/>
    <property type="match status" value="2"/>
</dbReference>
<dbReference type="SUPFAM" id="SSF103473">
    <property type="entry name" value="MFS general substrate transporter"/>
    <property type="match status" value="1"/>
</dbReference>
<dbReference type="InterPro" id="IPR017871">
    <property type="entry name" value="ABC_transporter-like_CS"/>
</dbReference>
<evidence type="ECO:0000256" key="8">
    <source>
        <dbReference type="SAM" id="MobiDB-lite"/>
    </source>
</evidence>
<dbReference type="GO" id="GO:0016020">
    <property type="term" value="C:membrane"/>
    <property type="evidence" value="ECO:0007669"/>
    <property type="project" value="UniProtKB-SubCell"/>
</dbReference>
<evidence type="ECO:0000259" key="11">
    <source>
        <dbReference type="PROSITE" id="PS50893"/>
    </source>
</evidence>
<dbReference type="Gene3D" id="1.20.1250.20">
    <property type="entry name" value="MFS general substrate transporter like domains"/>
    <property type="match status" value="1"/>
</dbReference>
<evidence type="ECO:0000256" key="4">
    <source>
        <dbReference type="ARBA" id="ARBA00022741"/>
    </source>
</evidence>
<keyword evidence="7 9" id="KW-0472">Membrane</keyword>
<dbReference type="PROSITE" id="PS50893">
    <property type="entry name" value="ABC_TRANSPORTER_2"/>
    <property type="match status" value="2"/>
</dbReference>
<dbReference type="InterPro" id="IPR039421">
    <property type="entry name" value="Type_1_exporter"/>
</dbReference>
<dbReference type="EMBL" id="CVQI01033162">
    <property type="protein sequence ID" value="CRK43282.1"/>
    <property type="molecule type" value="Genomic_DNA"/>
</dbReference>
<feature type="transmembrane region" description="Helical" evidence="9">
    <location>
        <begin position="2051"/>
        <end position="2070"/>
    </location>
</feature>
<dbReference type="PANTHER" id="PTHR43394">
    <property type="entry name" value="ATP-DEPENDENT PERMEASE MDL1, MITOCHONDRIAL"/>
    <property type="match status" value="1"/>
</dbReference>
<feature type="transmembrane region" description="Helical" evidence="9">
    <location>
        <begin position="1570"/>
        <end position="1586"/>
    </location>
</feature>
<feature type="domain" description="ABC transporter" evidence="11">
    <location>
        <begin position="296"/>
        <end position="516"/>
    </location>
</feature>
<evidence type="ECO:0000313" key="14">
    <source>
        <dbReference type="Proteomes" id="UP000045706"/>
    </source>
</evidence>
<dbReference type="GO" id="GO:0016887">
    <property type="term" value="F:ATP hydrolysis activity"/>
    <property type="evidence" value="ECO:0007669"/>
    <property type="project" value="InterPro"/>
</dbReference>
<dbReference type="GO" id="GO:0005524">
    <property type="term" value="F:ATP binding"/>
    <property type="evidence" value="ECO:0007669"/>
    <property type="project" value="UniProtKB-KW"/>
</dbReference>
<dbReference type="Pfam" id="PF07690">
    <property type="entry name" value="MFS_1"/>
    <property type="match status" value="1"/>
</dbReference>
<dbReference type="SMART" id="SM00382">
    <property type="entry name" value="AAA"/>
    <property type="match status" value="2"/>
</dbReference>
<keyword evidence="3 9" id="KW-0812">Transmembrane</keyword>
<dbReference type="Pfam" id="PF00005">
    <property type="entry name" value="ABC_tran"/>
    <property type="match status" value="2"/>
</dbReference>
<feature type="transmembrane region" description="Helical" evidence="9">
    <location>
        <begin position="1955"/>
        <end position="1976"/>
    </location>
</feature>
<evidence type="ECO:0000256" key="3">
    <source>
        <dbReference type="ARBA" id="ARBA00022692"/>
    </source>
</evidence>
<evidence type="ECO:0000256" key="1">
    <source>
        <dbReference type="ARBA" id="ARBA00004141"/>
    </source>
</evidence>
<feature type="transmembrane region" description="Helical" evidence="9">
    <location>
        <begin position="1859"/>
        <end position="1885"/>
    </location>
</feature>
<feature type="domain" description="Major facilitator superfamily (MFS) profile" evidence="10">
    <location>
        <begin position="1572"/>
        <end position="2087"/>
    </location>
</feature>
<dbReference type="CDD" id="cd18578">
    <property type="entry name" value="ABC_6TM_Pgp_ABCB1_D2_like"/>
    <property type="match status" value="1"/>
</dbReference>
<feature type="domain" description="ABC transmembrane type-1" evidence="12">
    <location>
        <begin position="575"/>
        <end position="861"/>
    </location>
</feature>
<feature type="transmembrane region" description="Helical" evidence="9">
    <location>
        <begin position="1663"/>
        <end position="1685"/>
    </location>
</feature>
<feature type="transmembrane region" description="Helical" evidence="9">
    <location>
        <begin position="151"/>
        <end position="172"/>
    </location>
</feature>
<feature type="transmembrane region" description="Helical" evidence="9">
    <location>
        <begin position="718"/>
        <end position="736"/>
    </location>
</feature>
<dbReference type="InterPro" id="IPR003439">
    <property type="entry name" value="ABC_transporter-like_ATP-bd"/>
</dbReference>
<dbReference type="PROSITE" id="PS00216">
    <property type="entry name" value="SUGAR_TRANSPORT_1"/>
    <property type="match status" value="1"/>
</dbReference>
<reference evidence="14" key="1">
    <citation type="submission" date="2015-05" db="EMBL/GenBank/DDBJ databases">
        <authorList>
            <person name="Fogelqvist Johan"/>
        </authorList>
    </citation>
    <scope>NUCLEOTIDE SEQUENCE [LARGE SCALE GENOMIC DNA]</scope>
</reference>
<feature type="region of interest" description="Disordered" evidence="8">
    <location>
        <begin position="1407"/>
        <end position="1426"/>
    </location>
</feature>
<dbReference type="InterPro" id="IPR027417">
    <property type="entry name" value="P-loop_NTPase"/>
</dbReference>
<dbReference type="InterPro" id="IPR011527">
    <property type="entry name" value="ABC1_TM_dom"/>
</dbReference>
<dbReference type="Gene3D" id="3.40.50.300">
    <property type="entry name" value="P-loop containing nucleotide triphosphate hydrolases"/>
    <property type="match status" value="2"/>
</dbReference>
<dbReference type="InterPro" id="IPR020846">
    <property type="entry name" value="MFS_dom"/>
</dbReference>
<evidence type="ECO:0000256" key="2">
    <source>
        <dbReference type="ARBA" id="ARBA00022448"/>
    </source>
</evidence>
<evidence type="ECO:0000259" key="12">
    <source>
        <dbReference type="PROSITE" id="PS50929"/>
    </source>
</evidence>
<accession>A0A0G4NA17</accession>
<dbReference type="PROSITE" id="PS50929">
    <property type="entry name" value="ABC_TM1F"/>
    <property type="match status" value="2"/>
</dbReference>
<keyword evidence="2" id="KW-0813">Transport</keyword>
<feature type="transmembrane region" description="Helical" evidence="9">
    <location>
        <begin position="1982"/>
        <end position="2007"/>
    </location>
</feature>
<gene>
    <name evidence="13" type="ORF">BN1723_005603</name>
</gene>
<evidence type="ECO:0000259" key="10">
    <source>
        <dbReference type="PROSITE" id="PS50850"/>
    </source>
</evidence>
<dbReference type="InterPro" id="IPR036640">
    <property type="entry name" value="ABC1_TM_sf"/>
</dbReference>
<feature type="transmembrane region" description="Helical" evidence="9">
    <location>
        <begin position="73"/>
        <end position="99"/>
    </location>
</feature>
<dbReference type="Proteomes" id="UP000045706">
    <property type="component" value="Unassembled WGS sequence"/>
</dbReference>
<feature type="transmembrane region" description="Helical" evidence="9">
    <location>
        <begin position="1897"/>
        <end position="1916"/>
    </location>
</feature>